<evidence type="ECO:0000313" key="3">
    <source>
        <dbReference type="Proteomes" id="UP000324800"/>
    </source>
</evidence>
<sequence length="125" mass="14670">MGKIEIYEKKLQLLQKKIVSNAQECKRKTELKELQMMEKRFMETHKASAKSDLEKLKKDIEMFTNEMVRYDAEVRGAQQELQGHLKSKESKNEIISRMNMVVDEATTKMKGQQNMLDTVTSERNI</sequence>
<name>A0A5J4U2P9_9EUKA</name>
<dbReference type="AlphaFoldDB" id="A0A5J4U2P9"/>
<accession>A0A5J4U2P9</accession>
<evidence type="ECO:0000313" key="2">
    <source>
        <dbReference type="EMBL" id="KAA6364281.1"/>
    </source>
</evidence>
<feature type="coiled-coil region" evidence="1">
    <location>
        <begin position="4"/>
        <end position="80"/>
    </location>
</feature>
<protein>
    <submittedName>
        <fullName evidence="2">Uncharacterized protein</fullName>
    </submittedName>
</protein>
<dbReference type="OrthoDB" id="264785at2759"/>
<gene>
    <name evidence="2" type="ORF">EZS28_040191</name>
</gene>
<organism evidence="2 3">
    <name type="scientific">Streblomastix strix</name>
    <dbReference type="NCBI Taxonomy" id="222440"/>
    <lineage>
        <taxon>Eukaryota</taxon>
        <taxon>Metamonada</taxon>
        <taxon>Preaxostyla</taxon>
        <taxon>Oxymonadida</taxon>
        <taxon>Streblomastigidae</taxon>
        <taxon>Streblomastix</taxon>
    </lineage>
</organism>
<feature type="non-terminal residue" evidence="2">
    <location>
        <position position="125"/>
    </location>
</feature>
<keyword evidence="1" id="KW-0175">Coiled coil</keyword>
<reference evidence="2 3" key="1">
    <citation type="submission" date="2019-03" db="EMBL/GenBank/DDBJ databases">
        <title>Single cell metagenomics reveals metabolic interactions within the superorganism composed of flagellate Streblomastix strix and complex community of Bacteroidetes bacteria on its surface.</title>
        <authorList>
            <person name="Treitli S.C."/>
            <person name="Kolisko M."/>
            <person name="Husnik F."/>
            <person name="Keeling P."/>
            <person name="Hampl V."/>
        </authorList>
    </citation>
    <scope>NUCLEOTIDE SEQUENCE [LARGE SCALE GENOMIC DNA]</scope>
    <source>
        <strain evidence="2">ST1C</strain>
    </source>
</reference>
<dbReference type="EMBL" id="SNRW01021864">
    <property type="protein sequence ID" value="KAA6364281.1"/>
    <property type="molecule type" value="Genomic_DNA"/>
</dbReference>
<comment type="caution">
    <text evidence="2">The sequence shown here is derived from an EMBL/GenBank/DDBJ whole genome shotgun (WGS) entry which is preliminary data.</text>
</comment>
<dbReference type="Proteomes" id="UP000324800">
    <property type="component" value="Unassembled WGS sequence"/>
</dbReference>
<evidence type="ECO:0000256" key="1">
    <source>
        <dbReference type="SAM" id="Coils"/>
    </source>
</evidence>
<proteinExistence type="predicted"/>